<evidence type="ECO:0000256" key="2">
    <source>
        <dbReference type="ARBA" id="ARBA00009949"/>
    </source>
</evidence>
<evidence type="ECO:0000313" key="10">
    <source>
        <dbReference type="Proteomes" id="UP000005220"/>
    </source>
</evidence>
<dbReference type="OrthoDB" id="529194at2759"/>
<evidence type="ECO:0000313" key="9">
    <source>
        <dbReference type="EMBL" id="CCF56248.1"/>
    </source>
</evidence>
<evidence type="ECO:0000256" key="6">
    <source>
        <dbReference type="ARBA" id="ARBA00023128"/>
    </source>
</evidence>
<dbReference type="PANTHER" id="PTHR46749">
    <property type="entry name" value="COMPLEX III ASSEMBLY FACTOR LYRM7"/>
    <property type="match status" value="1"/>
</dbReference>
<accession>H2APE8</accession>
<evidence type="ECO:0000256" key="4">
    <source>
        <dbReference type="ARBA" id="ARBA00015108"/>
    </source>
</evidence>
<dbReference type="RefSeq" id="XP_003955383.1">
    <property type="nucleotide sequence ID" value="XM_003955334.1"/>
</dbReference>
<dbReference type="CDD" id="cd20267">
    <property type="entry name" value="Complex1_LYR_LYRM7"/>
    <property type="match status" value="1"/>
</dbReference>
<comment type="function">
    <text evidence="8">Assembly factor required for Rieske Fe-S protein RIP1 incorporation into the cytochrome b-c1 (CIII) complex. Functions as a chaperone, binding to this subunit within the mitochondrial matrix and stabilizing it prior to its translocation and insertion into the late CIII dimeric intermediate within the mitochondrial inner membrane. Modulates the mitochondrial matrix zinc pool.</text>
</comment>
<keyword evidence="10" id="KW-1185">Reference proteome</keyword>
<evidence type="ECO:0000256" key="3">
    <source>
        <dbReference type="ARBA" id="ARBA00011589"/>
    </source>
</evidence>
<keyword evidence="7" id="KW-0143">Chaperone</keyword>
<proteinExistence type="inferred from homology"/>
<dbReference type="InParanoid" id="H2APE8"/>
<dbReference type="FunCoup" id="H2APE8">
    <property type="interactions" value="32"/>
</dbReference>
<evidence type="ECO:0000256" key="7">
    <source>
        <dbReference type="ARBA" id="ARBA00023186"/>
    </source>
</evidence>
<evidence type="ECO:0000256" key="5">
    <source>
        <dbReference type="ARBA" id="ARBA00022946"/>
    </source>
</evidence>
<dbReference type="KEGG" id="kaf:KAFR_0A08140"/>
<dbReference type="HOGENOM" id="CLU_147114_2_2_1"/>
<sequence>MSNNLNKAALTAYRHGLRATRIAFKNDTRMLLASRNEMRQNMINPKEKYPHLTPAKRIQLLEDVAAFLLKNVVQGQKVDENVFHLNIHKDTELGDNESTKTSCKKH</sequence>
<comment type="similarity">
    <text evidence="2">Belongs to the complex I LYR family. MZM1 subfamily.</text>
</comment>
<dbReference type="InterPro" id="IPR050435">
    <property type="entry name" value="MZM1/LYRM7"/>
</dbReference>
<comment type="subunit">
    <text evidence="3">Interacts with RIP1.</text>
</comment>
<dbReference type="InterPro" id="IPR045298">
    <property type="entry name" value="Complex1_LYR_LYRM7"/>
</dbReference>
<dbReference type="AlphaFoldDB" id="H2APE8"/>
<gene>
    <name evidence="9" type="primary">KAFR0A08140</name>
    <name evidence="9" type="ORF">KAFR_0A08140</name>
</gene>
<keyword evidence="6" id="KW-0496">Mitochondrion</keyword>
<dbReference type="Proteomes" id="UP000005220">
    <property type="component" value="Chromosome 1"/>
</dbReference>
<dbReference type="GO" id="GO:0034551">
    <property type="term" value="P:mitochondrial respiratory chain complex III assembly"/>
    <property type="evidence" value="ECO:0007669"/>
    <property type="project" value="EnsemblFungi"/>
</dbReference>
<protein>
    <recommendedName>
        <fullName evidence="4">Mitochondrial zinc maintenance protein 1, mitochondrial</fullName>
    </recommendedName>
</protein>
<organism evidence="9 10">
    <name type="scientific">Kazachstania africana (strain ATCC 22294 / BCRC 22015 / CBS 2517 / CECT 1963 / NBRC 1671 / NRRL Y-8276)</name>
    <name type="common">Yeast</name>
    <name type="synonym">Kluyveromyces africanus</name>
    <dbReference type="NCBI Taxonomy" id="1071382"/>
    <lineage>
        <taxon>Eukaryota</taxon>
        <taxon>Fungi</taxon>
        <taxon>Dikarya</taxon>
        <taxon>Ascomycota</taxon>
        <taxon>Saccharomycotina</taxon>
        <taxon>Saccharomycetes</taxon>
        <taxon>Saccharomycetales</taxon>
        <taxon>Saccharomycetaceae</taxon>
        <taxon>Kazachstania</taxon>
    </lineage>
</organism>
<keyword evidence="5" id="KW-0809">Transit peptide</keyword>
<dbReference type="PANTHER" id="PTHR46749:SF1">
    <property type="entry name" value="COMPLEX III ASSEMBLY FACTOR LYRM7"/>
    <property type="match status" value="1"/>
</dbReference>
<dbReference type="EMBL" id="HE650821">
    <property type="protein sequence ID" value="CCF56248.1"/>
    <property type="molecule type" value="Genomic_DNA"/>
</dbReference>
<name>H2APE8_KAZAF</name>
<dbReference type="eggNOG" id="ENOG502S6EF">
    <property type="taxonomic scope" value="Eukaryota"/>
</dbReference>
<dbReference type="GeneID" id="13886116"/>
<evidence type="ECO:0000256" key="8">
    <source>
        <dbReference type="ARBA" id="ARBA00025268"/>
    </source>
</evidence>
<reference evidence="9 10" key="1">
    <citation type="journal article" date="2011" name="Proc. Natl. Acad. Sci. U.S.A.">
        <title>Evolutionary erosion of yeast sex chromosomes by mating-type switching accidents.</title>
        <authorList>
            <person name="Gordon J.L."/>
            <person name="Armisen D."/>
            <person name="Proux-Wera E."/>
            <person name="Oheigeartaigh S.S."/>
            <person name="Byrne K.P."/>
            <person name="Wolfe K.H."/>
        </authorList>
    </citation>
    <scope>NUCLEOTIDE SEQUENCE [LARGE SCALE GENOMIC DNA]</scope>
    <source>
        <strain evidence="10">ATCC 22294 / BCRC 22015 / CBS 2517 / CECT 1963 / NBRC 1671 / NRRL Y-8276</strain>
    </source>
</reference>
<evidence type="ECO:0000256" key="1">
    <source>
        <dbReference type="ARBA" id="ARBA00004305"/>
    </source>
</evidence>
<comment type="subcellular location">
    <subcellularLocation>
        <location evidence="1">Mitochondrion matrix</location>
    </subcellularLocation>
</comment>
<dbReference type="STRING" id="1071382.H2APE8"/>
<dbReference type="GO" id="GO:0005759">
    <property type="term" value="C:mitochondrial matrix"/>
    <property type="evidence" value="ECO:0007669"/>
    <property type="project" value="UniProtKB-SubCell"/>
</dbReference>
<dbReference type="GO" id="GO:0044183">
    <property type="term" value="F:protein folding chaperone"/>
    <property type="evidence" value="ECO:0007669"/>
    <property type="project" value="EnsemblFungi"/>
</dbReference>